<dbReference type="STRING" id="502025.Hoch_0669"/>
<dbReference type="RefSeq" id="WP_012825927.1">
    <property type="nucleotide sequence ID" value="NC_013440.1"/>
</dbReference>
<proteinExistence type="predicted"/>
<dbReference type="eggNOG" id="COG3023">
    <property type="taxonomic scope" value="Bacteria"/>
</dbReference>
<gene>
    <name evidence="1" type="ordered locus">Hoch_0669</name>
</gene>
<dbReference type="Proteomes" id="UP000001880">
    <property type="component" value="Chromosome"/>
</dbReference>
<accession>D0LMS9</accession>
<evidence type="ECO:0000313" key="2">
    <source>
        <dbReference type="Proteomes" id="UP000001880"/>
    </source>
</evidence>
<protein>
    <submittedName>
        <fullName evidence="1">Uncharacterized protein</fullName>
    </submittedName>
</protein>
<dbReference type="EMBL" id="CP001804">
    <property type="protein sequence ID" value="ACY13300.1"/>
    <property type="molecule type" value="Genomic_DNA"/>
</dbReference>
<reference evidence="1 2" key="1">
    <citation type="journal article" date="2010" name="Stand. Genomic Sci.">
        <title>Complete genome sequence of Haliangium ochraceum type strain (SMP-2).</title>
        <authorList>
            <consortium name="US DOE Joint Genome Institute (JGI-PGF)"/>
            <person name="Ivanova N."/>
            <person name="Daum C."/>
            <person name="Lang E."/>
            <person name="Abt B."/>
            <person name="Kopitz M."/>
            <person name="Saunders E."/>
            <person name="Lapidus A."/>
            <person name="Lucas S."/>
            <person name="Glavina Del Rio T."/>
            <person name="Nolan M."/>
            <person name="Tice H."/>
            <person name="Copeland A."/>
            <person name="Cheng J.F."/>
            <person name="Chen F."/>
            <person name="Bruce D."/>
            <person name="Goodwin L."/>
            <person name="Pitluck S."/>
            <person name="Mavromatis K."/>
            <person name="Pati A."/>
            <person name="Mikhailova N."/>
            <person name="Chen A."/>
            <person name="Palaniappan K."/>
            <person name="Land M."/>
            <person name="Hauser L."/>
            <person name="Chang Y.J."/>
            <person name="Jeffries C.D."/>
            <person name="Detter J.C."/>
            <person name="Brettin T."/>
            <person name="Rohde M."/>
            <person name="Goker M."/>
            <person name="Bristow J."/>
            <person name="Markowitz V."/>
            <person name="Eisen J.A."/>
            <person name="Hugenholtz P."/>
            <person name="Kyrpides N.C."/>
            <person name="Klenk H.P."/>
        </authorList>
    </citation>
    <scope>NUCLEOTIDE SEQUENCE [LARGE SCALE GENOMIC DNA]</scope>
    <source>
        <strain evidence="2">DSM 14365 / CIP 107738 / JCM 11303 / AJ 13395 / SMP-2</strain>
    </source>
</reference>
<dbReference type="HOGENOM" id="CLU_1914135_0_0_7"/>
<dbReference type="AlphaFoldDB" id="D0LMS9"/>
<name>D0LMS9_HALO1</name>
<keyword evidence="2" id="KW-1185">Reference proteome</keyword>
<organism evidence="1 2">
    <name type="scientific">Haliangium ochraceum (strain DSM 14365 / JCM 11303 / SMP-2)</name>
    <dbReference type="NCBI Taxonomy" id="502025"/>
    <lineage>
        <taxon>Bacteria</taxon>
        <taxon>Pseudomonadati</taxon>
        <taxon>Myxococcota</taxon>
        <taxon>Polyangia</taxon>
        <taxon>Haliangiales</taxon>
        <taxon>Kofleriaceae</taxon>
        <taxon>Haliangium</taxon>
    </lineage>
</organism>
<dbReference type="KEGG" id="hoh:Hoch_0669"/>
<sequence>MPIRAILSEHIEQECYPCGAIHEVPLSAFAAGVKRGPQVSGQLMQLPACVGCGAVEFLVASSEKDAGEVAAGSFSHKHRLLVDALYARMVRAGRHIDDLKPSALRAMEPPPDELAQWFPTGLRLERAPEVPQ</sequence>
<evidence type="ECO:0000313" key="1">
    <source>
        <dbReference type="EMBL" id="ACY13300.1"/>
    </source>
</evidence>
<dbReference type="OrthoDB" id="5513069at2"/>